<feature type="binding site" evidence="3 5">
    <location>
        <position position="47"/>
    </location>
    <ligand>
        <name>substrate</name>
    </ligand>
</feature>
<comment type="caution">
    <text evidence="7">The sequence shown here is derived from an EMBL/GenBank/DDBJ whole genome shotgun (WGS) entry which is preliminary data.</text>
</comment>
<evidence type="ECO:0000256" key="2">
    <source>
        <dbReference type="ARBA" id="ARBA00023235"/>
    </source>
</evidence>
<comment type="pathway">
    <text evidence="3 4">Purine metabolism; IMP biosynthesis via de novo pathway; 5-amino-1-(5-phospho-D-ribosyl)imidazole-4-carboxylate from 5-amino-1-(5-phospho-D-ribosyl)imidazole (N5-CAIR route): step 2/2.</text>
</comment>
<reference evidence="8" key="1">
    <citation type="submission" date="2023-07" db="EMBL/GenBank/DDBJ databases">
        <authorList>
            <person name="Luz R."/>
            <person name="Cordeiro R."/>
            <person name="Fonseca A."/>
            <person name="Goncalves V."/>
        </authorList>
    </citation>
    <scope>NUCLEOTIDE SEQUENCE [LARGE SCALE GENOMIC DNA]</scope>
    <source>
        <strain evidence="8">BACA0444</strain>
    </source>
</reference>
<dbReference type="NCBIfam" id="TIGR01162">
    <property type="entry name" value="purE"/>
    <property type="match status" value="1"/>
</dbReference>
<evidence type="ECO:0000313" key="8">
    <source>
        <dbReference type="Proteomes" id="UP001268256"/>
    </source>
</evidence>
<dbReference type="InterPro" id="IPR033747">
    <property type="entry name" value="PurE_ClassI"/>
</dbReference>
<dbReference type="EC" id="5.4.99.18" evidence="3 4"/>
<dbReference type="PANTHER" id="PTHR23046:SF2">
    <property type="entry name" value="PHOSPHORIBOSYLAMINOIMIDAZOLE CARBOXYLASE"/>
    <property type="match status" value="1"/>
</dbReference>
<feature type="binding site" evidence="3 5">
    <location>
        <position position="20"/>
    </location>
    <ligand>
        <name>substrate</name>
    </ligand>
</feature>
<keyword evidence="7" id="KW-0456">Lyase</keyword>
<proteinExistence type="inferred from homology"/>
<evidence type="ECO:0000313" key="7">
    <source>
        <dbReference type="EMBL" id="MDS3861306.1"/>
    </source>
</evidence>
<dbReference type="PANTHER" id="PTHR23046">
    <property type="entry name" value="PHOSPHORIBOSYLAMINOIMIDAZOLE CARBOXYLASE CATALYTIC SUBUNIT"/>
    <property type="match status" value="1"/>
</dbReference>
<evidence type="ECO:0000256" key="4">
    <source>
        <dbReference type="PIRNR" id="PIRNR001338"/>
    </source>
</evidence>
<dbReference type="GO" id="GO:0034023">
    <property type="term" value="F:5-(carboxyamino)imidazole ribonucleotide mutase activity"/>
    <property type="evidence" value="ECO:0007669"/>
    <property type="project" value="UniProtKB-UniRule"/>
</dbReference>
<dbReference type="InterPro" id="IPR000031">
    <property type="entry name" value="PurE_dom"/>
</dbReference>
<gene>
    <name evidence="3 7" type="primary">purE</name>
    <name evidence="7" type="ORF">RIF25_10855</name>
</gene>
<dbReference type="GO" id="GO:0006189">
    <property type="term" value="P:'de novo' IMP biosynthetic process"/>
    <property type="evidence" value="ECO:0007669"/>
    <property type="project" value="UniProtKB-UniRule"/>
</dbReference>
<evidence type="ECO:0000256" key="5">
    <source>
        <dbReference type="PIRSR" id="PIRSR001338-1"/>
    </source>
</evidence>
<evidence type="ECO:0000259" key="6">
    <source>
        <dbReference type="SMART" id="SM01001"/>
    </source>
</evidence>
<dbReference type="SMART" id="SM01001">
    <property type="entry name" value="AIRC"/>
    <property type="match status" value="1"/>
</dbReference>
<comment type="catalytic activity">
    <reaction evidence="3 4">
        <text>5-carboxyamino-1-(5-phospho-D-ribosyl)imidazole + H(+) = 5-amino-1-(5-phospho-D-ribosyl)imidazole-4-carboxylate</text>
        <dbReference type="Rhea" id="RHEA:13193"/>
        <dbReference type="ChEBI" id="CHEBI:15378"/>
        <dbReference type="ChEBI" id="CHEBI:58730"/>
        <dbReference type="ChEBI" id="CHEBI:77657"/>
        <dbReference type="EC" id="5.4.99.18"/>
    </reaction>
</comment>
<evidence type="ECO:0000256" key="1">
    <source>
        <dbReference type="ARBA" id="ARBA00022755"/>
    </source>
</evidence>
<dbReference type="SUPFAM" id="SSF52255">
    <property type="entry name" value="N5-CAIR mutase (phosphoribosylaminoimidazole carboxylase, PurE)"/>
    <property type="match status" value="1"/>
</dbReference>
<organism evidence="7 8">
    <name type="scientific">Pseudocalidococcus azoricus BACA0444</name>
    <dbReference type="NCBI Taxonomy" id="2918990"/>
    <lineage>
        <taxon>Bacteria</taxon>
        <taxon>Bacillati</taxon>
        <taxon>Cyanobacteriota</taxon>
        <taxon>Cyanophyceae</taxon>
        <taxon>Acaryochloridales</taxon>
        <taxon>Thermosynechococcaceae</taxon>
        <taxon>Pseudocalidococcus</taxon>
        <taxon>Pseudocalidococcus azoricus</taxon>
    </lineage>
</organism>
<dbReference type="Pfam" id="PF00731">
    <property type="entry name" value="AIRC"/>
    <property type="match status" value="1"/>
</dbReference>
<feature type="binding site" evidence="3 5">
    <location>
        <position position="17"/>
    </location>
    <ligand>
        <name>substrate</name>
    </ligand>
</feature>
<dbReference type="Proteomes" id="UP001268256">
    <property type="component" value="Unassembled WGS sequence"/>
</dbReference>
<dbReference type="HAMAP" id="MF_01929">
    <property type="entry name" value="PurE_classI"/>
    <property type="match status" value="1"/>
</dbReference>
<dbReference type="InterPro" id="IPR024694">
    <property type="entry name" value="PurE_prokaryotes"/>
</dbReference>
<dbReference type="PIRSF" id="PIRSF001338">
    <property type="entry name" value="AIR_carboxylase"/>
    <property type="match status" value="1"/>
</dbReference>
<protein>
    <recommendedName>
        <fullName evidence="3 4">N5-carboxyaminoimidazole ribonucleotide mutase</fullName>
        <shortName evidence="3 4">N5-CAIR mutase</shortName>
        <ecNumber evidence="3 4">5.4.99.18</ecNumber>
    </recommendedName>
    <alternativeName>
        <fullName evidence="3">5-(carboxyamino)imidazole ribonucleotide mutase</fullName>
    </alternativeName>
</protein>
<dbReference type="RefSeq" id="WP_322878548.1">
    <property type="nucleotide sequence ID" value="NZ_JAVMIP010000010.1"/>
</dbReference>
<sequence length="179" mass="18984">MTPTQTISAPVAIVMGSDSDLPTMAKAVTVCEEFGVAYHLEIISAHRTPERMVEFASQAHQSNLKVIIAGAGGAAHLPGMIAALTPLPVIGVPVPSRHLQGLDSLYSIVQMPAGIPVATVAIGNAQNAALLAIQILASHNRELLTQVIIYRQSLAQQVQTKQARLDELGYEAYLEGMPQ</sequence>
<accession>A0AAE4FUP3</accession>
<keyword evidence="8" id="KW-1185">Reference proteome</keyword>
<name>A0AAE4FUP3_9CYAN</name>
<comment type="similarity">
    <text evidence="3">Belongs to the AIR carboxylase family. Class I subfamily.</text>
</comment>
<dbReference type="EMBL" id="JAVMIP010000010">
    <property type="protein sequence ID" value="MDS3861306.1"/>
    <property type="molecule type" value="Genomic_DNA"/>
</dbReference>
<evidence type="ECO:0000256" key="3">
    <source>
        <dbReference type="HAMAP-Rule" id="MF_01929"/>
    </source>
</evidence>
<dbReference type="GO" id="GO:0016829">
    <property type="term" value="F:lyase activity"/>
    <property type="evidence" value="ECO:0007669"/>
    <property type="project" value="UniProtKB-KW"/>
</dbReference>
<feature type="domain" description="PurE" evidence="6">
    <location>
        <begin position="9"/>
        <end position="158"/>
    </location>
</feature>
<dbReference type="AlphaFoldDB" id="A0AAE4FUP3"/>
<comment type="function">
    <text evidence="3 4">Catalyzes the conversion of N5-carboxyaminoimidazole ribonucleotide (N5-CAIR) to 4-carboxy-5-aminoimidazole ribonucleotide (CAIR).</text>
</comment>
<keyword evidence="1 3" id="KW-0658">Purine biosynthesis</keyword>
<keyword evidence="2 3" id="KW-0413">Isomerase</keyword>
<dbReference type="Gene3D" id="3.40.50.1970">
    <property type="match status" value="1"/>
</dbReference>